<proteinExistence type="predicted"/>
<dbReference type="GO" id="GO:0018279">
    <property type="term" value="P:protein N-linked glycosylation via asparagine"/>
    <property type="evidence" value="ECO:0007669"/>
    <property type="project" value="TreeGrafter"/>
</dbReference>
<gene>
    <name evidence="2" type="ORF">SBAD_LOCUS10295</name>
</gene>
<dbReference type="OrthoDB" id="27683at2759"/>
<dbReference type="PANTHER" id="PTHR11226:SF0">
    <property type="entry name" value="UDP-GLUCOSE:GLYCOPROTEIN GLUCOSYLTRANSFERASE"/>
    <property type="match status" value="1"/>
</dbReference>
<dbReference type="WBParaSite" id="SBAD_0001065901-mRNA-1">
    <property type="protein sequence ID" value="SBAD_0001065901-mRNA-1"/>
    <property type="gene ID" value="SBAD_0001065901"/>
</dbReference>
<evidence type="ECO:0000313" key="4">
    <source>
        <dbReference type="WBParaSite" id="SBAD_0001065901-mRNA-1"/>
    </source>
</evidence>
<dbReference type="AlphaFoldDB" id="A0A183J347"/>
<dbReference type="Proteomes" id="UP000270296">
    <property type="component" value="Unassembled WGS sequence"/>
</dbReference>
<protein>
    <submittedName>
        <fullName evidence="4">Thioredoxin_12 domain-containing protein</fullName>
    </submittedName>
</protein>
<evidence type="ECO:0000313" key="3">
    <source>
        <dbReference type="Proteomes" id="UP000270296"/>
    </source>
</evidence>
<evidence type="ECO:0000259" key="1">
    <source>
        <dbReference type="Pfam" id="PF18400"/>
    </source>
</evidence>
<dbReference type="GO" id="GO:0036503">
    <property type="term" value="P:ERAD pathway"/>
    <property type="evidence" value="ECO:0007669"/>
    <property type="project" value="TreeGrafter"/>
</dbReference>
<dbReference type="InterPro" id="IPR009448">
    <property type="entry name" value="UDP-g_GGtrans"/>
</dbReference>
<dbReference type="PANTHER" id="PTHR11226">
    <property type="entry name" value="UDP-GLUCOSE GLYCOPROTEIN:GLUCOSYLTRANSFERASE"/>
    <property type="match status" value="1"/>
</dbReference>
<dbReference type="EMBL" id="UZAM01013881">
    <property type="protein sequence ID" value="VDP30614.1"/>
    <property type="molecule type" value="Genomic_DNA"/>
</dbReference>
<keyword evidence="3" id="KW-1185">Reference proteome</keyword>
<dbReference type="Pfam" id="PF18400">
    <property type="entry name" value="Thioredoxin_12"/>
    <property type="match status" value="1"/>
</dbReference>
<dbReference type="InterPro" id="IPR040693">
    <property type="entry name" value="UGGT_TRXL_1"/>
</dbReference>
<evidence type="ECO:0000313" key="2">
    <source>
        <dbReference type="EMBL" id="VDP30614.1"/>
    </source>
</evidence>
<organism evidence="4">
    <name type="scientific">Soboliphyme baturini</name>
    <dbReference type="NCBI Taxonomy" id="241478"/>
    <lineage>
        <taxon>Eukaryota</taxon>
        <taxon>Metazoa</taxon>
        <taxon>Ecdysozoa</taxon>
        <taxon>Nematoda</taxon>
        <taxon>Enoplea</taxon>
        <taxon>Dorylaimia</taxon>
        <taxon>Dioctophymatida</taxon>
        <taxon>Dioctophymatoidea</taxon>
        <taxon>Soboliphymatidae</taxon>
        <taxon>Soboliphyme</taxon>
    </lineage>
</organism>
<dbReference type="GO" id="GO:0051082">
    <property type="term" value="F:unfolded protein binding"/>
    <property type="evidence" value="ECO:0007669"/>
    <property type="project" value="TreeGrafter"/>
</dbReference>
<feature type="domain" description="UGGT thioredoxin-like" evidence="1">
    <location>
        <begin position="1"/>
        <end position="171"/>
    </location>
</feature>
<dbReference type="GO" id="GO:0005783">
    <property type="term" value="C:endoplasmic reticulum"/>
    <property type="evidence" value="ECO:0007669"/>
    <property type="project" value="TreeGrafter"/>
</dbReference>
<reference evidence="4" key="1">
    <citation type="submission" date="2016-06" db="UniProtKB">
        <authorList>
            <consortium name="WormBaseParasite"/>
        </authorList>
    </citation>
    <scope>IDENTIFICATION</scope>
</reference>
<accession>A0A183J347</accession>
<name>A0A183J347_9BILA</name>
<sequence length="224" mass="25315">MSQEKPDLFWQFLDNVLEDPQALANSTDKDDYNLAMRAASSLLGSQTKLDLLKFSLALRAYSPAVEMQQQIATIEVGTFDCSYIVDVNGKKTCDIRHVEDHLSADGDWKPPAVYSVDHRFLKENSGGKKIILYADVHIPQFKEVHCFLKNLATTRALDYILRFSTKNRRPSKLKLSGYSVELAIKSTEYRAQDDSKIKGVNASDGADWTDEEVNLNGFNFQLLK</sequence>
<dbReference type="GO" id="GO:0003980">
    <property type="term" value="F:UDP-glucose:glycoprotein glucosyltransferase activity"/>
    <property type="evidence" value="ECO:0007669"/>
    <property type="project" value="InterPro"/>
</dbReference>
<reference evidence="2 3" key="2">
    <citation type="submission" date="2018-11" db="EMBL/GenBank/DDBJ databases">
        <authorList>
            <consortium name="Pathogen Informatics"/>
        </authorList>
    </citation>
    <scope>NUCLEOTIDE SEQUENCE [LARGE SCALE GENOMIC DNA]</scope>
</reference>